<evidence type="ECO:0000313" key="2">
    <source>
        <dbReference type="Proteomes" id="UP000251075"/>
    </source>
</evidence>
<dbReference type="RefSeq" id="WP_112142594.1">
    <property type="nucleotide sequence ID" value="NZ_PGTO01000002.1"/>
</dbReference>
<dbReference type="EMBL" id="PGTO01000002">
    <property type="protein sequence ID" value="RAU23396.1"/>
    <property type="molecule type" value="Genomic_DNA"/>
</dbReference>
<name>A0A364P289_9PROT</name>
<gene>
    <name evidence="1" type="ORF">CU669_04510</name>
</gene>
<accession>A0A364P289</accession>
<evidence type="ECO:0000313" key="1">
    <source>
        <dbReference type="EMBL" id="RAU23396.1"/>
    </source>
</evidence>
<dbReference type="InterPro" id="IPR045397">
    <property type="entry name" value="TumE-like"/>
</dbReference>
<dbReference type="AlphaFoldDB" id="A0A364P289"/>
<sequence length="95" mass="10972">MKAVLLLHERHLIGEETFAEIRIHRVPAPVRGSRHAFKYSLALVIQGACVLRYDNEAGKGDHRHCKDGDETDYDFVSPARLLEDFWADVEQWRAQ</sequence>
<dbReference type="Proteomes" id="UP000251075">
    <property type="component" value="Unassembled WGS sequence"/>
</dbReference>
<comment type="caution">
    <text evidence="1">The sequence shown here is derived from an EMBL/GenBank/DDBJ whole genome shotgun (WGS) entry which is preliminary data.</text>
</comment>
<reference evidence="1 2" key="1">
    <citation type="submission" date="2017-11" db="EMBL/GenBank/DDBJ databases">
        <title>Draft genome sequence of magnetotactic bacterium Magnetospirillum kuznetsovii LBB-42.</title>
        <authorList>
            <person name="Grouzdev D.S."/>
            <person name="Rysina M.S."/>
            <person name="Baslerov R.V."/>
            <person name="Koziaeva V."/>
        </authorList>
    </citation>
    <scope>NUCLEOTIDE SEQUENCE [LARGE SCALE GENOMIC DNA]</scope>
    <source>
        <strain evidence="1 2">LBB-42</strain>
    </source>
</reference>
<organism evidence="1 2">
    <name type="scientific">Paramagnetospirillum kuznetsovii</name>
    <dbReference type="NCBI Taxonomy" id="2053833"/>
    <lineage>
        <taxon>Bacteria</taxon>
        <taxon>Pseudomonadati</taxon>
        <taxon>Pseudomonadota</taxon>
        <taxon>Alphaproteobacteria</taxon>
        <taxon>Rhodospirillales</taxon>
        <taxon>Magnetospirillaceae</taxon>
        <taxon>Paramagnetospirillum</taxon>
    </lineage>
</organism>
<dbReference type="Pfam" id="PF20126">
    <property type="entry name" value="TumE"/>
    <property type="match status" value="1"/>
</dbReference>
<dbReference type="OrthoDB" id="7451512at2"/>
<keyword evidence="2" id="KW-1185">Reference proteome</keyword>
<protein>
    <submittedName>
        <fullName evidence="1">Uncharacterized protein</fullName>
    </submittedName>
</protein>
<proteinExistence type="predicted"/>